<organism evidence="1 2">
    <name type="scientific">Morella rubra</name>
    <name type="common">Chinese bayberry</name>
    <dbReference type="NCBI Taxonomy" id="262757"/>
    <lineage>
        <taxon>Eukaryota</taxon>
        <taxon>Viridiplantae</taxon>
        <taxon>Streptophyta</taxon>
        <taxon>Embryophyta</taxon>
        <taxon>Tracheophyta</taxon>
        <taxon>Spermatophyta</taxon>
        <taxon>Magnoliopsida</taxon>
        <taxon>eudicotyledons</taxon>
        <taxon>Gunneridae</taxon>
        <taxon>Pentapetalae</taxon>
        <taxon>rosids</taxon>
        <taxon>fabids</taxon>
        <taxon>Fagales</taxon>
        <taxon>Myricaceae</taxon>
        <taxon>Morella</taxon>
    </lineage>
</organism>
<reference evidence="1 2" key="1">
    <citation type="journal article" date="2019" name="Plant Biotechnol. J.">
        <title>The red bayberry genome and genetic basis of sex determination.</title>
        <authorList>
            <person name="Jia H.M."/>
            <person name="Jia H.J."/>
            <person name="Cai Q.L."/>
            <person name="Wang Y."/>
            <person name="Zhao H.B."/>
            <person name="Yang W.F."/>
            <person name="Wang G.Y."/>
            <person name="Li Y.H."/>
            <person name="Zhan D.L."/>
            <person name="Shen Y.T."/>
            <person name="Niu Q.F."/>
            <person name="Chang L."/>
            <person name="Qiu J."/>
            <person name="Zhao L."/>
            <person name="Xie H.B."/>
            <person name="Fu W.Y."/>
            <person name="Jin J."/>
            <person name="Li X.W."/>
            <person name="Jiao Y."/>
            <person name="Zhou C.C."/>
            <person name="Tu T."/>
            <person name="Chai C.Y."/>
            <person name="Gao J.L."/>
            <person name="Fan L.J."/>
            <person name="van de Weg E."/>
            <person name="Wang J.Y."/>
            <person name="Gao Z.S."/>
        </authorList>
    </citation>
    <scope>NUCLEOTIDE SEQUENCE [LARGE SCALE GENOMIC DNA]</scope>
    <source>
        <tissue evidence="1">Leaves</tissue>
    </source>
</reference>
<protein>
    <submittedName>
        <fullName evidence="1">Uncharacterized protein</fullName>
    </submittedName>
</protein>
<dbReference type="Proteomes" id="UP000516437">
    <property type="component" value="Chromosome 8"/>
</dbReference>
<keyword evidence="2" id="KW-1185">Reference proteome</keyword>
<dbReference type="OrthoDB" id="1088261at2759"/>
<name>A0A6A1UZG8_9ROSI</name>
<dbReference type="PANTHER" id="PTHR33168">
    <property type="entry name" value="STRESS INDUCED PROTEIN-RELATED"/>
    <property type="match status" value="1"/>
</dbReference>
<dbReference type="AlphaFoldDB" id="A0A6A1UZG8"/>
<gene>
    <name evidence="1" type="ORF">CJ030_MR8G028124</name>
</gene>
<dbReference type="EMBL" id="RXIC02000026">
    <property type="protein sequence ID" value="KAB1204480.1"/>
    <property type="molecule type" value="Genomic_DNA"/>
</dbReference>
<comment type="caution">
    <text evidence="1">The sequence shown here is derived from an EMBL/GenBank/DDBJ whole genome shotgun (WGS) entry which is preliminary data.</text>
</comment>
<accession>A0A6A1UZG8</accession>
<evidence type="ECO:0000313" key="2">
    <source>
        <dbReference type="Proteomes" id="UP000516437"/>
    </source>
</evidence>
<evidence type="ECO:0000313" key="1">
    <source>
        <dbReference type="EMBL" id="KAB1204480.1"/>
    </source>
</evidence>
<sequence>MGIKKWWSSDAEVECIQLGRQRSYHDNKRTQPRWQTFWKKITREKKKFSRPQVSFVRASTYDPKTYTKNFDQGTGSMEPDNLPRSFSARFADSSRVLRIENLLD</sequence>
<proteinExistence type="predicted"/>